<organism evidence="1 2">
    <name type="scientific">Massilia aquatica</name>
    <dbReference type="NCBI Taxonomy" id="2609000"/>
    <lineage>
        <taxon>Bacteria</taxon>
        <taxon>Pseudomonadati</taxon>
        <taxon>Pseudomonadota</taxon>
        <taxon>Betaproteobacteria</taxon>
        <taxon>Burkholderiales</taxon>
        <taxon>Oxalobacteraceae</taxon>
        <taxon>Telluria group</taxon>
        <taxon>Massilia</taxon>
    </lineage>
</organism>
<gene>
    <name evidence="1" type="ORF">F1609_12035</name>
</gene>
<dbReference type="SUPFAM" id="SSF63829">
    <property type="entry name" value="Calcium-dependent phosphotriesterase"/>
    <property type="match status" value="1"/>
</dbReference>
<protein>
    <submittedName>
        <fullName evidence="1">Uncharacterized protein</fullName>
    </submittedName>
</protein>
<dbReference type="EMBL" id="VVIW01000005">
    <property type="protein sequence ID" value="NHZ40881.1"/>
    <property type="molecule type" value="Genomic_DNA"/>
</dbReference>
<accession>A0ABX0MFH9</accession>
<dbReference type="Proteomes" id="UP000819052">
    <property type="component" value="Unassembled WGS sequence"/>
</dbReference>
<proteinExistence type="predicted"/>
<name>A0ABX0MFH9_9BURK</name>
<evidence type="ECO:0000313" key="2">
    <source>
        <dbReference type="Proteomes" id="UP000819052"/>
    </source>
</evidence>
<sequence length="157" mass="17234">MYAVGDAGIVWHFDGKIWAQLAFPGDLRLVTVSCSPHGDVYVTDLRGKLWKGNGKKWDVVCSVPLSIPFADSAWFDGTLWCANDYGMYVLEGNELVQAHMSKQHPVPADVAYHSHRIDVSPDGTTMLVCGRDGAAMLDANGWTILFSGMDLEDSEVK</sequence>
<evidence type="ECO:0000313" key="1">
    <source>
        <dbReference type="EMBL" id="NHZ40881.1"/>
    </source>
</evidence>
<keyword evidence="2" id="KW-1185">Reference proteome</keyword>
<reference evidence="1 2" key="1">
    <citation type="submission" date="2019-09" db="EMBL/GenBank/DDBJ databases">
        <title>Taxonomy of Antarctic Massilia spp.: description of Massilia rubra sp. nov., Massilia aquatica sp. nov., Massilia mucilaginosa sp. nov., Massilia frigida sp. nov. isolated from streams, lakes and regoliths.</title>
        <authorList>
            <person name="Holochova P."/>
            <person name="Sedlacek I."/>
            <person name="Kralova S."/>
            <person name="Maslanova I."/>
            <person name="Busse H.-J."/>
            <person name="Stankova E."/>
            <person name="Vrbovska V."/>
            <person name="Kovarovic V."/>
            <person name="Bartak M."/>
            <person name="Svec P."/>
            <person name="Pantucek R."/>
        </authorList>
    </citation>
    <scope>NUCLEOTIDE SEQUENCE [LARGE SCALE GENOMIC DNA]</scope>
    <source>
        <strain evidence="1 2">CCM 8693</strain>
    </source>
</reference>
<comment type="caution">
    <text evidence="1">The sequence shown here is derived from an EMBL/GenBank/DDBJ whole genome shotgun (WGS) entry which is preliminary data.</text>
</comment>